<organism evidence="3 4">
    <name type="scientific">Methanobrevibacter arboriphilus JCM 13429 = DSM 1125</name>
    <dbReference type="NCBI Taxonomy" id="1300164"/>
    <lineage>
        <taxon>Archaea</taxon>
        <taxon>Methanobacteriati</taxon>
        <taxon>Methanobacteriota</taxon>
        <taxon>Methanomada group</taxon>
        <taxon>Methanobacteria</taxon>
        <taxon>Methanobacteriales</taxon>
        <taxon>Methanobacteriaceae</taxon>
        <taxon>Methanobrevibacter</taxon>
    </lineage>
</organism>
<feature type="domain" description="GFO/IDH/MocA-like oxidoreductase" evidence="2">
    <location>
        <begin position="130"/>
        <end position="241"/>
    </location>
</feature>
<dbReference type="InterPro" id="IPR055170">
    <property type="entry name" value="GFO_IDH_MocA-like_dom"/>
</dbReference>
<dbReference type="Gene3D" id="3.40.50.720">
    <property type="entry name" value="NAD(P)-binding Rossmann-like Domain"/>
    <property type="match status" value="1"/>
</dbReference>
<sequence>MNSVNVGVIGVGAMGYNHARVYYRLENANLIGVSDVSESTLSKVCKKYDTKGYNDYIDLLKNPEIEAVSVCVPTTHHYNVVMAAIDHGKHVLVEKPIAFTLNEAEGMIEAAKEKGVKLSTGHVERFNPAVQKAKELIEMDIIGDVVSASAKRVGPFPPRIKDVGVAIDLAIHDLDVMYYLFDDDVTQVYATMGSILEKCEYEDHAEIMTKFANGITGILEVNWLTPYKRRALEITGTDGIISIDYMDQSVDVAGKFAQKVDIQREEPLKYEITSFLNSIMNNKDMEITGEDGLNALKMVLAANMSSKEQLPIKLDELND</sequence>
<evidence type="ECO:0000259" key="1">
    <source>
        <dbReference type="Pfam" id="PF01408"/>
    </source>
</evidence>
<comment type="caution">
    <text evidence="3">The sequence shown here is derived from an EMBL/GenBank/DDBJ whole genome shotgun (WGS) entry which is preliminary data.</text>
</comment>
<dbReference type="SUPFAM" id="SSF55347">
    <property type="entry name" value="Glyceraldehyde-3-phosphate dehydrogenase-like, C-terminal domain"/>
    <property type="match status" value="1"/>
</dbReference>
<evidence type="ECO:0000313" key="4">
    <source>
        <dbReference type="Proteomes" id="UP000191661"/>
    </source>
</evidence>
<feature type="domain" description="Gfo/Idh/MocA-like oxidoreductase N-terminal" evidence="1">
    <location>
        <begin position="4"/>
        <end position="122"/>
    </location>
</feature>
<dbReference type="SUPFAM" id="SSF51735">
    <property type="entry name" value="NAD(P)-binding Rossmann-fold domains"/>
    <property type="match status" value="1"/>
</dbReference>
<dbReference type="InterPro" id="IPR000683">
    <property type="entry name" value="Gfo/Idh/MocA-like_OxRdtase_N"/>
</dbReference>
<dbReference type="InterPro" id="IPR036291">
    <property type="entry name" value="NAD(P)-bd_dom_sf"/>
</dbReference>
<dbReference type="AlphaFoldDB" id="A0A1V6N1E2"/>
<accession>A0A1V6N1E2</accession>
<dbReference type="RefSeq" id="WP_080460620.1">
    <property type="nucleotide sequence ID" value="NZ_JXMW01000014.1"/>
</dbReference>
<dbReference type="InterPro" id="IPR051450">
    <property type="entry name" value="Gfo/Idh/MocA_Oxidoreductases"/>
</dbReference>
<dbReference type="GO" id="GO:0000166">
    <property type="term" value="F:nucleotide binding"/>
    <property type="evidence" value="ECO:0007669"/>
    <property type="project" value="InterPro"/>
</dbReference>
<name>A0A1V6N1E2_METAZ</name>
<protein>
    <submittedName>
        <fullName evidence="3">Putative oxidoreductase</fullName>
    </submittedName>
</protein>
<reference evidence="3 4" key="1">
    <citation type="submission" date="2014-12" db="EMBL/GenBank/DDBJ databases">
        <title>Genome sequence of Methanobrevibacter arboriphilicus DH1, DSM1125.</title>
        <authorList>
            <person name="Poehlein A."/>
            <person name="Thauer R.K."/>
            <person name="Seedorf H."/>
            <person name="Daniel R."/>
        </authorList>
    </citation>
    <scope>NUCLEOTIDE SEQUENCE [LARGE SCALE GENOMIC DNA]</scope>
    <source>
        <strain evidence="3 4">DH1</strain>
    </source>
</reference>
<evidence type="ECO:0000313" key="3">
    <source>
        <dbReference type="EMBL" id="OQD58475.1"/>
    </source>
</evidence>
<dbReference type="Pfam" id="PF01408">
    <property type="entry name" value="GFO_IDH_MocA"/>
    <property type="match status" value="1"/>
</dbReference>
<dbReference type="PANTHER" id="PTHR43377:SF1">
    <property type="entry name" value="BILIVERDIN REDUCTASE A"/>
    <property type="match status" value="1"/>
</dbReference>
<dbReference type="Gene3D" id="3.30.360.10">
    <property type="entry name" value="Dihydrodipicolinate Reductase, domain 2"/>
    <property type="match status" value="1"/>
</dbReference>
<dbReference type="PANTHER" id="PTHR43377">
    <property type="entry name" value="BILIVERDIN REDUCTASE A"/>
    <property type="match status" value="1"/>
</dbReference>
<evidence type="ECO:0000259" key="2">
    <source>
        <dbReference type="Pfam" id="PF22725"/>
    </source>
</evidence>
<dbReference type="OrthoDB" id="25239at2157"/>
<keyword evidence="4" id="KW-1185">Reference proteome</keyword>
<proteinExistence type="predicted"/>
<dbReference type="Proteomes" id="UP000191661">
    <property type="component" value="Unassembled WGS sequence"/>
</dbReference>
<dbReference type="EMBL" id="JXMW01000014">
    <property type="protein sequence ID" value="OQD58475.1"/>
    <property type="molecule type" value="Genomic_DNA"/>
</dbReference>
<dbReference type="Pfam" id="PF22725">
    <property type="entry name" value="GFO_IDH_MocA_C3"/>
    <property type="match status" value="1"/>
</dbReference>
<gene>
    <name evidence="3" type="ORF">MBBAR_14c00060</name>
</gene>